<comment type="caution">
    <text evidence="4">The sequence shown here is derived from an EMBL/GenBank/DDBJ whole genome shotgun (WGS) entry which is preliminary data.</text>
</comment>
<evidence type="ECO:0008006" key="6">
    <source>
        <dbReference type="Google" id="ProtNLM"/>
    </source>
</evidence>
<dbReference type="PANTHER" id="PTHR43745:SF2">
    <property type="entry name" value="NITROREDUCTASE MJ1384-RELATED"/>
    <property type="match status" value="1"/>
</dbReference>
<feature type="region of interest" description="Disordered" evidence="1">
    <location>
        <begin position="1"/>
        <end position="33"/>
    </location>
</feature>
<evidence type="ECO:0000259" key="3">
    <source>
        <dbReference type="Pfam" id="PF14028"/>
    </source>
</evidence>
<dbReference type="Pfam" id="PF14028">
    <property type="entry name" value="Lant_dehydr_C"/>
    <property type="match status" value="1"/>
</dbReference>
<protein>
    <recommendedName>
        <fullName evidence="6">Thiopeptide-type bacteriocin biosynthesis domain-containing protein</fullName>
    </recommendedName>
</protein>
<reference evidence="5" key="1">
    <citation type="journal article" date="2019" name="Int. J. Syst. Evol. Microbiol.">
        <title>The Global Catalogue of Microorganisms (GCM) 10K type strain sequencing project: providing services to taxonomists for standard genome sequencing and annotation.</title>
        <authorList>
            <consortium name="The Broad Institute Genomics Platform"/>
            <consortium name="The Broad Institute Genome Sequencing Center for Infectious Disease"/>
            <person name="Wu L."/>
            <person name="Ma J."/>
        </authorList>
    </citation>
    <scope>NUCLEOTIDE SEQUENCE [LARGE SCALE GENOMIC DNA]</scope>
    <source>
        <strain evidence="5">JCM 18123</strain>
    </source>
</reference>
<evidence type="ECO:0000313" key="4">
    <source>
        <dbReference type="EMBL" id="GAA4955055.1"/>
    </source>
</evidence>
<evidence type="ECO:0000313" key="5">
    <source>
        <dbReference type="Proteomes" id="UP001499993"/>
    </source>
</evidence>
<organism evidence="4 5">
    <name type="scientific">Streptomonospora halophila</name>
    <dbReference type="NCBI Taxonomy" id="427369"/>
    <lineage>
        <taxon>Bacteria</taxon>
        <taxon>Bacillati</taxon>
        <taxon>Actinomycetota</taxon>
        <taxon>Actinomycetes</taxon>
        <taxon>Streptosporangiales</taxon>
        <taxon>Nocardiopsidaceae</taxon>
        <taxon>Streptomonospora</taxon>
    </lineage>
</organism>
<dbReference type="InterPro" id="IPR000415">
    <property type="entry name" value="Nitroreductase-like"/>
</dbReference>
<dbReference type="RefSeq" id="WP_345558811.1">
    <property type="nucleotide sequence ID" value="NZ_BAABIK010000034.1"/>
</dbReference>
<gene>
    <name evidence="4" type="ORF">GCM10023224_45720</name>
</gene>
<evidence type="ECO:0000259" key="2">
    <source>
        <dbReference type="Pfam" id="PF00881"/>
    </source>
</evidence>
<dbReference type="InterPro" id="IPR020051">
    <property type="entry name" value="SagB-type_dehydrogenase"/>
</dbReference>
<feature type="compositionally biased region" description="Low complexity" evidence="1">
    <location>
        <begin position="7"/>
        <end position="30"/>
    </location>
</feature>
<dbReference type="PANTHER" id="PTHR43745">
    <property type="entry name" value="NITROREDUCTASE MJ1384-RELATED"/>
    <property type="match status" value="1"/>
</dbReference>
<dbReference type="NCBIfam" id="TIGR03605">
    <property type="entry name" value="antibiot_sagB"/>
    <property type="match status" value="1"/>
</dbReference>
<accession>A0ABP9GXI5</accession>
<sequence length="613" mass="66194">MTADQHPAAQAESRPDAAASAPPESASSADTPRKWRAVHAYCHRGRSGTDALLVEAVGPAVRDLRRRGLVRNWFFIRYWHGGPHVRVRLGGPDGAALDQAAAELRERLAAHLAGGGPTEDLDPESFYAAFALGPEEIAEMGWHADGTVVEAVYEPETERYGGDEAIGLAEDLFEVSSSLALAVIANTPAEQARIGVALDLLLAFCRGLFERTADTVRWLREYAVMWRYLDSVVARRSAGMRAAAEATFLAESERLVARRDQGQGQGGGAAAVAQWSTAVARTADWLRRREERLTGSADAVMVSQLHMLANRLGLNASDEVYLAWLASLTVAAPGERPDYFADGADAPDRAYHEQAKFRPAVFDAQRPSPGAPLERRLDFASGDPVALPLPEQDELARPLHEVISARRSRRAGLSGRLGRADLGALLGYGAGYVGSEPAEVDGRHLERGVRAHPSAGMSYPVVVRAAVYDVNGLRPAVYEYLPQQHSLQQVGQLSPQEALIDSSPFFLGDDPRIDVADAPAVLFLAADITAMRHRYGLRAHRFAMLEIGHVAQNTVLVATALGLPAALVGGFFDDAACELVQFDGYDELLGYMVPLGARPDRATQHNHTEGAMQ</sequence>
<dbReference type="Pfam" id="PF00881">
    <property type="entry name" value="Nitroreductase"/>
    <property type="match status" value="1"/>
</dbReference>
<dbReference type="InterPro" id="IPR023809">
    <property type="entry name" value="Thiopep_bacteriocin_synth_dom"/>
</dbReference>
<dbReference type="InterPro" id="IPR029479">
    <property type="entry name" value="Nitroreductase"/>
</dbReference>
<dbReference type="Gene3D" id="3.40.109.10">
    <property type="entry name" value="NADH Oxidase"/>
    <property type="match status" value="1"/>
</dbReference>
<feature type="domain" description="Thiopeptide-type bacteriocin biosynthesis" evidence="3">
    <location>
        <begin position="35"/>
        <end position="327"/>
    </location>
</feature>
<keyword evidence="5" id="KW-1185">Reference proteome</keyword>
<dbReference type="EMBL" id="BAABIK010000034">
    <property type="protein sequence ID" value="GAA4955055.1"/>
    <property type="molecule type" value="Genomic_DNA"/>
</dbReference>
<dbReference type="CDD" id="cd02142">
    <property type="entry name" value="McbC_SagB-like_oxidoreductase"/>
    <property type="match status" value="1"/>
</dbReference>
<proteinExistence type="predicted"/>
<feature type="domain" description="Nitroreductase" evidence="2">
    <location>
        <begin position="450"/>
        <end position="596"/>
    </location>
</feature>
<dbReference type="SUPFAM" id="SSF55469">
    <property type="entry name" value="FMN-dependent nitroreductase-like"/>
    <property type="match status" value="1"/>
</dbReference>
<dbReference type="NCBIfam" id="TIGR03891">
    <property type="entry name" value="thiopep_ocin"/>
    <property type="match status" value="1"/>
</dbReference>
<dbReference type="InterPro" id="IPR052544">
    <property type="entry name" value="Bacteriocin_Proc_Enz"/>
</dbReference>
<evidence type="ECO:0000256" key="1">
    <source>
        <dbReference type="SAM" id="MobiDB-lite"/>
    </source>
</evidence>
<name>A0ABP9GXI5_9ACTN</name>
<dbReference type="Proteomes" id="UP001499993">
    <property type="component" value="Unassembled WGS sequence"/>
</dbReference>